<feature type="region of interest" description="Disordered" evidence="1">
    <location>
        <begin position="189"/>
        <end position="210"/>
    </location>
</feature>
<keyword evidence="4" id="KW-1185">Reference proteome</keyword>
<protein>
    <recommendedName>
        <fullName evidence="2">PB1 domain-containing protein</fullName>
    </recommendedName>
</protein>
<dbReference type="SUPFAM" id="SSF54277">
    <property type="entry name" value="CAD &amp; PB1 domains"/>
    <property type="match status" value="1"/>
</dbReference>
<proteinExistence type="predicted"/>
<dbReference type="Proteomes" id="UP001345219">
    <property type="component" value="Chromosome 19"/>
</dbReference>
<accession>A0AAN7G9B0</accession>
<dbReference type="EMBL" id="JAXIOK010000024">
    <property type="protein sequence ID" value="KAK4740900.1"/>
    <property type="molecule type" value="Genomic_DNA"/>
</dbReference>
<evidence type="ECO:0000259" key="2">
    <source>
        <dbReference type="SMART" id="SM00666"/>
    </source>
</evidence>
<dbReference type="AlphaFoldDB" id="A0AAN7G9B0"/>
<dbReference type="SMART" id="SM00666">
    <property type="entry name" value="PB1"/>
    <property type="match status" value="1"/>
</dbReference>
<feature type="region of interest" description="Disordered" evidence="1">
    <location>
        <begin position="401"/>
        <end position="421"/>
    </location>
</feature>
<dbReference type="InterPro" id="IPR053198">
    <property type="entry name" value="Gynoecium_Dev_Regulator"/>
</dbReference>
<feature type="compositionally biased region" description="Low complexity" evidence="1">
    <location>
        <begin position="189"/>
        <end position="203"/>
    </location>
</feature>
<comment type="caution">
    <text evidence="3">The sequence shown here is derived from an EMBL/GenBank/DDBJ whole genome shotgun (WGS) entry which is preliminary data.</text>
</comment>
<reference evidence="3 4" key="1">
    <citation type="journal article" date="2023" name="Hortic Res">
        <title>Pangenome of water caltrop reveals structural variations and asymmetric subgenome divergence after allopolyploidization.</title>
        <authorList>
            <person name="Zhang X."/>
            <person name="Chen Y."/>
            <person name="Wang L."/>
            <person name="Yuan Y."/>
            <person name="Fang M."/>
            <person name="Shi L."/>
            <person name="Lu R."/>
            <person name="Comes H.P."/>
            <person name="Ma Y."/>
            <person name="Chen Y."/>
            <person name="Huang G."/>
            <person name="Zhou Y."/>
            <person name="Zheng Z."/>
            <person name="Qiu Y."/>
        </authorList>
    </citation>
    <scope>NUCLEOTIDE SEQUENCE [LARGE SCALE GENOMIC DNA]</scope>
    <source>
        <tissue evidence="3">Roots</tissue>
    </source>
</reference>
<organism evidence="3 4">
    <name type="scientific">Trapa incisa</name>
    <dbReference type="NCBI Taxonomy" id="236973"/>
    <lineage>
        <taxon>Eukaryota</taxon>
        <taxon>Viridiplantae</taxon>
        <taxon>Streptophyta</taxon>
        <taxon>Embryophyta</taxon>
        <taxon>Tracheophyta</taxon>
        <taxon>Spermatophyta</taxon>
        <taxon>Magnoliopsida</taxon>
        <taxon>eudicotyledons</taxon>
        <taxon>Gunneridae</taxon>
        <taxon>Pentapetalae</taxon>
        <taxon>rosids</taxon>
        <taxon>malvids</taxon>
        <taxon>Myrtales</taxon>
        <taxon>Lythraceae</taxon>
        <taxon>Trapa</taxon>
    </lineage>
</organism>
<dbReference type="PANTHER" id="PTHR31066">
    <property type="entry name" value="OS05G0427100 PROTEIN-RELATED"/>
    <property type="match status" value="1"/>
</dbReference>
<feature type="domain" description="PB1" evidence="2">
    <location>
        <begin position="28"/>
        <end position="115"/>
    </location>
</feature>
<evidence type="ECO:0000313" key="3">
    <source>
        <dbReference type="EMBL" id="KAK4740900.1"/>
    </source>
</evidence>
<evidence type="ECO:0000313" key="4">
    <source>
        <dbReference type="Proteomes" id="UP001345219"/>
    </source>
</evidence>
<sequence>MEPSLPAAASPSKLRLMCSYGGHIVPRPHKKSLLFYSGGETRIVSIPATAAATLSTFTAAVSAALSVPAPFTIKYQLPGHDLDSLISLFSDDDLLVLLDELPRLPPPSRIRLFLFPWMPAPPGSAVPELRHSVLPRSVLCHPKTEAWFIDALNSARMMQKGESPNESLSNGGAISGAESVVLETNSSFGSTSSSVSLTNLPSGKSQEDDNLQESLAKLPLSDPPQSDTRGINAAPVVRAGIRYEQVAGGAAPSAALEPQNISILGPSLPPYHQTVRFPVQPLHHLIPAGPMYAPQQQQPIRLLPMSSTQPVYQLQPPLYRPTNPPYPFYIMPSNPNLPQSYGMGMSGHCGLAAPTGHLYPAVSPVLSSQEVNYASNPGPPCNTDAQQFASTHQLQQNVQPVEFDQREETSSPRDEFDGDPAHVQIYKSQPPLPTLPSQYQTMTNAATLM</sequence>
<dbReference type="InterPro" id="IPR000270">
    <property type="entry name" value="PB1_dom"/>
</dbReference>
<feature type="compositionally biased region" description="Basic and acidic residues" evidence="1">
    <location>
        <begin position="403"/>
        <end position="415"/>
    </location>
</feature>
<evidence type="ECO:0000256" key="1">
    <source>
        <dbReference type="SAM" id="MobiDB-lite"/>
    </source>
</evidence>
<name>A0AAN7G9B0_9MYRT</name>
<gene>
    <name evidence="3" type="ORF">SAY87_024488</name>
</gene>
<dbReference type="PANTHER" id="PTHR31066:SF57">
    <property type="entry name" value="PROTEIN PAL OF QUIRKY"/>
    <property type="match status" value="1"/>
</dbReference>